<gene>
    <name evidence="1" type="ORF">SY84_11070</name>
</gene>
<reference evidence="1 2" key="1">
    <citation type="submission" date="2015-01" db="EMBL/GenBank/DDBJ databases">
        <title>Deinococcus soli/N5/whole genome sequencing.</title>
        <authorList>
            <person name="Kim M.K."/>
            <person name="Srinivasan S."/>
            <person name="Lee J.-J."/>
        </authorList>
    </citation>
    <scope>NUCLEOTIDE SEQUENCE [LARGE SCALE GENOMIC DNA]</scope>
    <source>
        <strain evidence="1 2">N5</strain>
    </source>
</reference>
<dbReference type="KEGG" id="dch:SY84_11070"/>
<proteinExistence type="predicted"/>
<dbReference type="Proteomes" id="UP000034024">
    <property type="component" value="Chromosome"/>
</dbReference>
<dbReference type="OrthoDB" id="72978at2"/>
<name>A0A0F7JS67_9DEIO</name>
<dbReference type="AlphaFoldDB" id="A0A0F7JS67"/>
<accession>A0A0F7JS67</accession>
<sequence>MKQVSRPQADPLPASGRGYRHVCPHCAQPLTLHDLRDGDQGYWCHPCGCGHRAGDPPAQALQPLPQAG</sequence>
<dbReference type="RefSeq" id="WP_046844058.1">
    <property type="nucleotide sequence ID" value="NZ_CP011389.1"/>
</dbReference>
<keyword evidence="2" id="KW-1185">Reference proteome</keyword>
<protein>
    <submittedName>
        <fullName evidence="1">Uncharacterized protein</fullName>
    </submittedName>
</protein>
<organism evidence="1 2">
    <name type="scientific">Deinococcus soli</name>
    <name type="common">ex Cha et al. 2016</name>
    <dbReference type="NCBI Taxonomy" id="1309411"/>
    <lineage>
        <taxon>Bacteria</taxon>
        <taxon>Thermotogati</taxon>
        <taxon>Deinococcota</taxon>
        <taxon>Deinococci</taxon>
        <taxon>Deinococcales</taxon>
        <taxon>Deinococcaceae</taxon>
        <taxon>Deinococcus</taxon>
    </lineage>
</organism>
<evidence type="ECO:0000313" key="2">
    <source>
        <dbReference type="Proteomes" id="UP000034024"/>
    </source>
</evidence>
<evidence type="ECO:0000313" key="1">
    <source>
        <dbReference type="EMBL" id="AKH17490.1"/>
    </source>
</evidence>
<dbReference type="PATRIC" id="fig|1309411.5.peg.2247"/>
<dbReference type="EMBL" id="CP011389">
    <property type="protein sequence ID" value="AKH17490.1"/>
    <property type="molecule type" value="Genomic_DNA"/>
</dbReference>